<sequence>MIEITKVTNPSQLKQFVTFPFTLYKDCPYWVPPLIKDEMETLDSEKNPVFTNAEAEYFLAHKNGKIAGRIAVIINHLEINEQGKKKVRFGWFDVVDDIEVTKALLEKVYEKGREHTLEYAEGPVGFSNMEKAGILVEGYEEMNTMITWYHYPYYKEHFMQLGFDTQATWVEYKLSIPPSIKEKVAKFSKIVRERYGLSVIRFKNKKEILPYVDEMFDLLNKTYNTLQTFVPIQQYQIDYYKEKYFGFIHPDYITCIKDKEGKLIAFSIVMPSFTKALKKANGKLFPLGWYHLWQAQRKNDRAAFYLIGIDPEYQGKGVTAIIFEEMQYLFNSKGIETVETNPELEENTAVQLLWKDYDPQLHKRRSTFRKSL</sequence>
<accession>A0A370QAV7</accession>
<dbReference type="Gene3D" id="3.40.630.30">
    <property type="match status" value="1"/>
</dbReference>
<evidence type="ECO:0008006" key="3">
    <source>
        <dbReference type="Google" id="ProtNLM"/>
    </source>
</evidence>
<dbReference type="SUPFAM" id="SSF55729">
    <property type="entry name" value="Acyl-CoA N-acyltransferases (Nat)"/>
    <property type="match status" value="1"/>
</dbReference>
<protein>
    <recommendedName>
        <fullName evidence="3">Acetyltransferase (GNAT) family protein</fullName>
    </recommendedName>
</protein>
<dbReference type="InterPro" id="IPR039968">
    <property type="entry name" value="BcerS-like"/>
</dbReference>
<evidence type="ECO:0000313" key="1">
    <source>
        <dbReference type="EMBL" id="RDK85419.1"/>
    </source>
</evidence>
<keyword evidence="2" id="KW-1185">Reference proteome</keyword>
<dbReference type="CDD" id="cd04301">
    <property type="entry name" value="NAT_SF"/>
    <property type="match status" value="1"/>
</dbReference>
<gene>
    <name evidence="1" type="ORF">C8D94_103244</name>
</gene>
<dbReference type="PANTHER" id="PTHR41368">
    <property type="entry name" value="PROTEIN YGHO"/>
    <property type="match status" value="1"/>
</dbReference>
<evidence type="ECO:0000313" key="2">
    <source>
        <dbReference type="Proteomes" id="UP000255317"/>
    </source>
</evidence>
<dbReference type="RefSeq" id="WP_115123841.1">
    <property type="nucleotide sequence ID" value="NZ_QRAO01000003.1"/>
</dbReference>
<dbReference type="AlphaFoldDB" id="A0A370QAV7"/>
<dbReference type="Proteomes" id="UP000255317">
    <property type="component" value="Unassembled WGS sequence"/>
</dbReference>
<proteinExistence type="predicted"/>
<dbReference type="EMBL" id="QRAO01000003">
    <property type="protein sequence ID" value="RDK85419.1"/>
    <property type="molecule type" value="Genomic_DNA"/>
</dbReference>
<organism evidence="1 2">
    <name type="scientific">Marinirhabdus gelatinilytica</name>
    <dbReference type="NCBI Taxonomy" id="1703343"/>
    <lineage>
        <taxon>Bacteria</taxon>
        <taxon>Pseudomonadati</taxon>
        <taxon>Bacteroidota</taxon>
        <taxon>Flavobacteriia</taxon>
        <taxon>Flavobacteriales</taxon>
        <taxon>Flavobacteriaceae</taxon>
    </lineage>
</organism>
<comment type="caution">
    <text evidence="1">The sequence shown here is derived from an EMBL/GenBank/DDBJ whole genome shotgun (WGS) entry which is preliminary data.</text>
</comment>
<name>A0A370QAV7_9FLAO</name>
<dbReference type="InterPro" id="IPR016181">
    <property type="entry name" value="Acyl_CoA_acyltransferase"/>
</dbReference>
<reference evidence="1 2" key="1">
    <citation type="submission" date="2018-07" db="EMBL/GenBank/DDBJ databases">
        <title>Genomic Encyclopedia of Type Strains, Phase IV (KMG-IV): sequencing the most valuable type-strain genomes for metagenomic binning, comparative biology and taxonomic classification.</title>
        <authorList>
            <person name="Goeker M."/>
        </authorList>
    </citation>
    <scope>NUCLEOTIDE SEQUENCE [LARGE SCALE GENOMIC DNA]</scope>
    <source>
        <strain evidence="1 2">DSM 101478</strain>
    </source>
</reference>
<dbReference type="OrthoDB" id="9806005at2"/>
<dbReference type="PANTHER" id="PTHR41368:SF1">
    <property type="entry name" value="PROTEIN YGHO"/>
    <property type="match status" value="1"/>
</dbReference>